<accession>A0AAV3R7L4</accession>
<evidence type="ECO:0000256" key="2">
    <source>
        <dbReference type="SAM" id="MobiDB-lite"/>
    </source>
</evidence>
<evidence type="ECO:0000313" key="4">
    <source>
        <dbReference type="EMBL" id="GAA0171331.1"/>
    </source>
</evidence>
<sequence length="568" mass="63523">MAGASVGQSLHGPCSGRKTLRKCQENAATDNVVFIDVDGGDLENVIVIDSPKLFSKKLRGLSKSKDKKNQRRVVICIDDEESTDNEQPDIGVKKRCNFSSSASSNKGPSAAAENHDKFRKEVSDDCESVQEIISSPVTISKCKRTYSGKAPSRNCYGLGPESDDFSNDEFLDCDLVEEDFFGSVREQWEKAFSKRKYENRNGQTGVVGCSKTSKAPRKSTSCGEKVASEQPNEPTDFCSSEKASCETAGPSPTPALWKIPKFTIFTTKRRSLAVPVSKSVLKEHAPYKEANSDCGSNPLAENASMECCEDPYDHNLKCDGGNFPNVEPEESSFNLRHSAVEVDPVTDTSQLRAKSETMKEDSSRSPQVHQEQAPEGSAAKQLKESLAFSISSNLGSAESCMISDREKLKETDEYKKAVEEEWASRRQALQIQAEEAKQLRLLQKRKNAEHMRLLDMERRQKQRVEEIRENMKNDEEQMNMKDLIRVEVRNELSKVEITCCDMASLLRSLGIQVGSQLRPNTDEVRAACKRALFAFHPDRASKSNTRQQVEAEEKFKLISRMKEKFSMA</sequence>
<keyword evidence="5" id="KW-1185">Reference proteome</keyword>
<feature type="region of interest" description="Disordered" evidence="2">
    <location>
        <begin position="208"/>
        <end position="235"/>
    </location>
</feature>
<feature type="compositionally biased region" description="Low complexity" evidence="2">
    <location>
        <begin position="99"/>
        <end position="112"/>
    </location>
</feature>
<name>A0AAV3R7L4_LITER</name>
<reference evidence="4 5" key="1">
    <citation type="submission" date="2024-01" db="EMBL/GenBank/DDBJ databases">
        <title>The complete chloroplast genome sequence of Lithospermum erythrorhizon: insights into the phylogenetic relationship among Boraginaceae species and the maternal lineages of purple gromwells.</title>
        <authorList>
            <person name="Okada T."/>
            <person name="Watanabe K."/>
        </authorList>
    </citation>
    <scope>NUCLEOTIDE SEQUENCE [LARGE SCALE GENOMIC DNA]</scope>
</reference>
<evidence type="ECO:0000256" key="1">
    <source>
        <dbReference type="SAM" id="Coils"/>
    </source>
</evidence>
<feature type="region of interest" description="Disordered" evidence="2">
    <location>
        <begin position="83"/>
        <end position="117"/>
    </location>
</feature>
<dbReference type="AlphaFoldDB" id="A0AAV3R7L4"/>
<dbReference type="SUPFAM" id="SSF46565">
    <property type="entry name" value="Chaperone J-domain"/>
    <property type="match status" value="1"/>
</dbReference>
<dbReference type="InterPro" id="IPR001623">
    <property type="entry name" value="DnaJ_domain"/>
</dbReference>
<dbReference type="PROSITE" id="PS50076">
    <property type="entry name" value="DNAJ_2"/>
    <property type="match status" value="1"/>
</dbReference>
<keyword evidence="1" id="KW-0175">Coiled coil</keyword>
<dbReference type="PANTHER" id="PTHR36335:SF1">
    <property type="entry name" value="CHAPERONE DNAJ-DOMAIN SUPERFAMILY PROTEIN"/>
    <property type="match status" value="1"/>
</dbReference>
<dbReference type="PANTHER" id="PTHR36335">
    <property type="entry name" value="CHAPERONE DNAJ-DOMAIN SUPERFAMILY PROTEIN"/>
    <property type="match status" value="1"/>
</dbReference>
<feature type="compositionally biased region" description="Basic and acidic residues" evidence="2">
    <location>
        <begin position="353"/>
        <end position="363"/>
    </location>
</feature>
<feature type="domain" description="J" evidence="3">
    <location>
        <begin position="504"/>
        <end position="568"/>
    </location>
</feature>
<protein>
    <submittedName>
        <fullName evidence="4">Chaperone</fullName>
    </submittedName>
</protein>
<dbReference type="EMBL" id="BAABME010007627">
    <property type="protein sequence ID" value="GAA0171331.1"/>
    <property type="molecule type" value="Genomic_DNA"/>
</dbReference>
<feature type="region of interest" description="Disordered" evidence="2">
    <location>
        <begin position="329"/>
        <end position="380"/>
    </location>
</feature>
<evidence type="ECO:0000313" key="5">
    <source>
        <dbReference type="Proteomes" id="UP001454036"/>
    </source>
</evidence>
<evidence type="ECO:0000259" key="3">
    <source>
        <dbReference type="PROSITE" id="PS50076"/>
    </source>
</evidence>
<gene>
    <name evidence="4" type="ORF">LIER_25387</name>
</gene>
<dbReference type="InterPro" id="IPR036869">
    <property type="entry name" value="J_dom_sf"/>
</dbReference>
<organism evidence="4 5">
    <name type="scientific">Lithospermum erythrorhizon</name>
    <name type="common">Purple gromwell</name>
    <name type="synonym">Lithospermum officinale var. erythrorhizon</name>
    <dbReference type="NCBI Taxonomy" id="34254"/>
    <lineage>
        <taxon>Eukaryota</taxon>
        <taxon>Viridiplantae</taxon>
        <taxon>Streptophyta</taxon>
        <taxon>Embryophyta</taxon>
        <taxon>Tracheophyta</taxon>
        <taxon>Spermatophyta</taxon>
        <taxon>Magnoliopsida</taxon>
        <taxon>eudicotyledons</taxon>
        <taxon>Gunneridae</taxon>
        <taxon>Pentapetalae</taxon>
        <taxon>asterids</taxon>
        <taxon>lamiids</taxon>
        <taxon>Boraginales</taxon>
        <taxon>Boraginaceae</taxon>
        <taxon>Boraginoideae</taxon>
        <taxon>Lithospermeae</taxon>
        <taxon>Lithospermum</taxon>
    </lineage>
</organism>
<proteinExistence type="predicted"/>
<comment type="caution">
    <text evidence="4">The sequence shown here is derived from an EMBL/GenBank/DDBJ whole genome shotgun (WGS) entry which is preliminary data.</text>
</comment>
<feature type="coiled-coil region" evidence="1">
    <location>
        <begin position="419"/>
        <end position="481"/>
    </location>
</feature>
<feature type="compositionally biased region" description="Polar residues" evidence="2">
    <location>
        <begin position="208"/>
        <end position="222"/>
    </location>
</feature>
<dbReference type="Proteomes" id="UP001454036">
    <property type="component" value="Unassembled WGS sequence"/>
</dbReference>